<evidence type="ECO:0000259" key="2">
    <source>
        <dbReference type="Pfam" id="PF04608"/>
    </source>
</evidence>
<protein>
    <submittedName>
        <fullName evidence="3">Phosphatidylglycerophosphatase A</fullName>
        <ecNumber evidence="3">3.1.3.27</ecNumber>
    </submittedName>
</protein>
<dbReference type="EC" id="3.1.3.27" evidence="3"/>
<evidence type="ECO:0000256" key="1">
    <source>
        <dbReference type="SAM" id="Phobius"/>
    </source>
</evidence>
<dbReference type="CDD" id="cd06971">
    <property type="entry name" value="PgpA"/>
    <property type="match status" value="1"/>
</dbReference>
<gene>
    <name evidence="3" type="ORF">MNBD_GAMMA09-2213</name>
</gene>
<dbReference type="SUPFAM" id="SSF101307">
    <property type="entry name" value="YutG-like"/>
    <property type="match status" value="1"/>
</dbReference>
<keyword evidence="1" id="KW-0472">Membrane</keyword>
<feature type="domain" description="YutG/PgpA" evidence="2">
    <location>
        <begin position="19"/>
        <end position="156"/>
    </location>
</feature>
<feature type="transmembrane region" description="Helical" evidence="1">
    <location>
        <begin position="21"/>
        <end position="46"/>
    </location>
</feature>
<dbReference type="InterPro" id="IPR026037">
    <property type="entry name" value="PgpA"/>
</dbReference>
<keyword evidence="1" id="KW-0812">Transmembrane</keyword>
<dbReference type="AlphaFoldDB" id="A0A3B0XPX2"/>
<keyword evidence="1" id="KW-1133">Transmembrane helix</keyword>
<keyword evidence="3" id="KW-0378">Hydrolase</keyword>
<accession>A0A3B0XPX2</accession>
<feature type="transmembrane region" description="Helical" evidence="1">
    <location>
        <begin position="136"/>
        <end position="159"/>
    </location>
</feature>
<dbReference type="GO" id="GO:0006629">
    <property type="term" value="P:lipid metabolic process"/>
    <property type="evidence" value="ECO:0007669"/>
    <property type="project" value="InterPro"/>
</dbReference>
<sequence>MKNNKPIPASYLKNPLHFLSLGFGSGLAPKAPGTFGTLAAIPVYILLVQFELWVFIAATVVITAIGIYVCGYTSKALGVHDHSGIVIDEIAGYLITMIAVPFHWKWIILGFILFRFFDILKPWPISWLDKRVDGGFGIMVDDLLAGLFSLICLHLIIYFI</sequence>
<dbReference type="PANTHER" id="PTHR36305:SF1">
    <property type="entry name" value="PHOSPHATIDYLGLYCEROPHOSPHATASE A"/>
    <property type="match status" value="1"/>
</dbReference>
<dbReference type="InterPro" id="IPR036681">
    <property type="entry name" value="PgpA-like_sf"/>
</dbReference>
<evidence type="ECO:0000313" key="3">
    <source>
        <dbReference type="EMBL" id="VAW70545.1"/>
    </source>
</evidence>
<reference evidence="3" key="1">
    <citation type="submission" date="2018-06" db="EMBL/GenBank/DDBJ databases">
        <authorList>
            <person name="Zhirakovskaya E."/>
        </authorList>
    </citation>
    <scope>NUCLEOTIDE SEQUENCE</scope>
</reference>
<dbReference type="GO" id="GO:0008962">
    <property type="term" value="F:phosphatidylglycerophosphatase activity"/>
    <property type="evidence" value="ECO:0007669"/>
    <property type="project" value="UniProtKB-EC"/>
</dbReference>
<dbReference type="PANTHER" id="PTHR36305">
    <property type="entry name" value="PHOSPHATIDYLGLYCEROPHOSPHATASE A"/>
    <property type="match status" value="1"/>
</dbReference>
<feature type="transmembrane region" description="Helical" evidence="1">
    <location>
        <begin position="52"/>
        <end position="70"/>
    </location>
</feature>
<organism evidence="3">
    <name type="scientific">hydrothermal vent metagenome</name>
    <dbReference type="NCBI Taxonomy" id="652676"/>
    <lineage>
        <taxon>unclassified sequences</taxon>
        <taxon>metagenomes</taxon>
        <taxon>ecological metagenomes</taxon>
    </lineage>
</organism>
<dbReference type="EMBL" id="UOFI01000199">
    <property type="protein sequence ID" value="VAW70545.1"/>
    <property type="molecule type" value="Genomic_DNA"/>
</dbReference>
<proteinExistence type="predicted"/>
<feature type="transmembrane region" description="Helical" evidence="1">
    <location>
        <begin position="91"/>
        <end position="116"/>
    </location>
</feature>
<dbReference type="Pfam" id="PF04608">
    <property type="entry name" value="PgpA"/>
    <property type="match status" value="1"/>
</dbReference>
<dbReference type="InterPro" id="IPR007686">
    <property type="entry name" value="YutG/PgpA"/>
</dbReference>
<name>A0A3B0XPX2_9ZZZZ</name>
<dbReference type="PIRSF" id="PIRSF006162">
    <property type="entry name" value="PgpA"/>
    <property type="match status" value="1"/>
</dbReference>